<reference evidence="5" key="1">
    <citation type="journal article" date="2019" name="Int. J. Syst. Evol. Microbiol.">
        <title>The Global Catalogue of Microorganisms (GCM) 10K type strain sequencing project: providing services to taxonomists for standard genome sequencing and annotation.</title>
        <authorList>
            <consortium name="The Broad Institute Genomics Platform"/>
            <consortium name="The Broad Institute Genome Sequencing Center for Infectious Disease"/>
            <person name="Wu L."/>
            <person name="Ma J."/>
        </authorList>
    </citation>
    <scope>NUCLEOTIDE SEQUENCE [LARGE SCALE GENOMIC DNA]</scope>
    <source>
        <strain evidence="5">JCM 17939</strain>
    </source>
</reference>
<evidence type="ECO:0000313" key="5">
    <source>
        <dbReference type="Proteomes" id="UP001501442"/>
    </source>
</evidence>
<feature type="region of interest" description="Disordered" evidence="1">
    <location>
        <begin position="53"/>
        <end position="127"/>
    </location>
</feature>
<dbReference type="Proteomes" id="UP001501442">
    <property type="component" value="Unassembled WGS sequence"/>
</dbReference>
<keyword evidence="2" id="KW-0812">Transmembrane</keyword>
<protein>
    <recommendedName>
        <fullName evidence="3">SCP domain-containing protein</fullName>
    </recommendedName>
</protein>
<sequence>MLVLRSPQEDPLSAKRVKRRVQAFVLLAIAVFVSGGLAANSLWKAAQRHSPLPATTPVRDAAVPPSPQGAAVRPSAPGVRPSKTAHRSKSPAPKRKSPSHSATPHATRSTKAAAPANSGGTSAAARAESEAVRLTNVQRAQHGCTALRVDTRLRTAARLHSADMRDRNYFDHNSLDGRSPWDRIKAAGYTVPGAENIAKGYPTAAAVLQGWMNSPGHRANILNCKLKAVGIGVAYGSGGPWWTQDFGYE</sequence>
<dbReference type="PANTHER" id="PTHR31157">
    <property type="entry name" value="SCP DOMAIN-CONTAINING PROTEIN"/>
    <property type="match status" value="1"/>
</dbReference>
<evidence type="ECO:0000313" key="4">
    <source>
        <dbReference type="EMBL" id="GAA4621374.1"/>
    </source>
</evidence>
<keyword evidence="2" id="KW-1133">Transmembrane helix</keyword>
<dbReference type="InterPro" id="IPR035940">
    <property type="entry name" value="CAP_sf"/>
</dbReference>
<keyword evidence="2" id="KW-0472">Membrane</keyword>
<dbReference type="Pfam" id="PF00188">
    <property type="entry name" value="CAP"/>
    <property type="match status" value="1"/>
</dbReference>
<evidence type="ECO:0000259" key="3">
    <source>
        <dbReference type="Pfam" id="PF00188"/>
    </source>
</evidence>
<feature type="compositionally biased region" description="Basic residues" evidence="1">
    <location>
        <begin position="83"/>
        <end position="98"/>
    </location>
</feature>
<evidence type="ECO:0000256" key="1">
    <source>
        <dbReference type="SAM" id="MobiDB-lite"/>
    </source>
</evidence>
<dbReference type="InterPro" id="IPR014044">
    <property type="entry name" value="CAP_dom"/>
</dbReference>
<dbReference type="CDD" id="cd05379">
    <property type="entry name" value="CAP_bacterial"/>
    <property type="match status" value="1"/>
</dbReference>
<keyword evidence="5" id="KW-1185">Reference proteome</keyword>
<evidence type="ECO:0000256" key="2">
    <source>
        <dbReference type="SAM" id="Phobius"/>
    </source>
</evidence>
<feature type="domain" description="SCP" evidence="3">
    <location>
        <begin position="133"/>
        <end position="246"/>
    </location>
</feature>
<dbReference type="Gene3D" id="3.40.33.10">
    <property type="entry name" value="CAP"/>
    <property type="match status" value="1"/>
</dbReference>
<dbReference type="SUPFAM" id="SSF55797">
    <property type="entry name" value="PR-1-like"/>
    <property type="match status" value="1"/>
</dbReference>
<feature type="transmembrane region" description="Helical" evidence="2">
    <location>
        <begin position="21"/>
        <end position="43"/>
    </location>
</feature>
<gene>
    <name evidence="4" type="ORF">GCM10023196_009290</name>
</gene>
<dbReference type="PANTHER" id="PTHR31157:SF1">
    <property type="entry name" value="SCP DOMAIN-CONTAINING PROTEIN"/>
    <property type="match status" value="1"/>
</dbReference>
<name>A0ABP8U5X4_9ACTN</name>
<proteinExistence type="predicted"/>
<dbReference type="EMBL" id="BAABHK010000001">
    <property type="protein sequence ID" value="GAA4621374.1"/>
    <property type="molecule type" value="Genomic_DNA"/>
</dbReference>
<comment type="caution">
    <text evidence="4">The sequence shown here is derived from an EMBL/GenBank/DDBJ whole genome shotgun (WGS) entry which is preliminary data.</text>
</comment>
<organism evidence="4 5">
    <name type="scientific">Actinoallomurus vinaceus</name>
    <dbReference type="NCBI Taxonomy" id="1080074"/>
    <lineage>
        <taxon>Bacteria</taxon>
        <taxon>Bacillati</taxon>
        <taxon>Actinomycetota</taxon>
        <taxon>Actinomycetes</taxon>
        <taxon>Streptosporangiales</taxon>
        <taxon>Thermomonosporaceae</taxon>
        <taxon>Actinoallomurus</taxon>
    </lineage>
</organism>
<accession>A0ABP8U5X4</accession>
<dbReference type="RefSeq" id="WP_345429335.1">
    <property type="nucleotide sequence ID" value="NZ_BAABHK010000001.1"/>
</dbReference>